<protein>
    <submittedName>
        <fullName evidence="4">Uncharacterized protein</fullName>
    </submittedName>
</protein>
<evidence type="ECO:0000256" key="2">
    <source>
        <dbReference type="ARBA" id="ARBA00023043"/>
    </source>
</evidence>
<dbReference type="InterPro" id="IPR002110">
    <property type="entry name" value="Ankyrin_rpt"/>
</dbReference>
<dbReference type="RefSeq" id="WP_138925924.1">
    <property type="nucleotide sequence ID" value="NZ_CP034412.1"/>
</dbReference>
<dbReference type="PANTHER" id="PTHR24198">
    <property type="entry name" value="ANKYRIN REPEAT AND PROTEIN KINASE DOMAIN-CONTAINING PROTEIN"/>
    <property type="match status" value="1"/>
</dbReference>
<sequence>MTDTPRQPELSNEQIEFLNQVLDMARQGKVQMLSSVIDQGIPVNLTDGKGDSLLILAAYNSQPEVVKALIERGAELDQLNARGQSALTCAVFKQDEESTRMLLEAGADPKLGPQNALAVTEMFDLPQFRAIIEEYL</sequence>
<gene>
    <name evidence="4" type="ORF">GcLGCM259_0933</name>
</gene>
<dbReference type="InterPro" id="IPR036770">
    <property type="entry name" value="Ankyrin_rpt-contain_sf"/>
</dbReference>
<organism evidence="4 5">
    <name type="scientific">Glutamicibacter creatinolyticus</name>
    <dbReference type="NCBI Taxonomy" id="162496"/>
    <lineage>
        <taxon>Bacteria</taxon>
        <taxon>Bacillati</taxon>
        <taxon>Actinomycetota</taxon>
        <taxon>Actinomycetes</taxon>
        <taxon>Micrococcales</taxon>
        <taxon>Micrococcaceae</taxon>
        <taxon>Glutamicibacter</taxon>
    </lineage>
</organism>
<keyword evidence="1" id="KW-0677">Repeat</keyword>
<dbReference type="PROSITE" id="PS50297">
    <property type="entry name" value="ANK_REP_REGION"/>
    <property type="match status" value="1"/>
</dbReference>
<accession>A0A5B7WRP7</accession>
<feature type="repeat" description="ANK" evidence="3">
    <location>
        <begin position="49"/>
        <end position="81"/>
    </location>
</feature>
<evidence type="ECO:0000256" key="3">
    <source>
        <dbReference type="PROSITE-ProRule" id="PRU00023"/>
    </source>
</evidence>
<keyword evidence="5" id="KW-1185">Reference proteome</keyword>
<evidence type="ECO:0000313" key="4">
    <source>
        <dbReference type="EMBL" id="QCY46688.1"/>
    </source>
</evidence>
<dbReference type="PROSITE" id="PS50088">
    <property type="entry name" value="ANK_REPEAT"/>
    <property type="match status" value="1"/>
</dbReference>
<dbReference type="AlphaFoldDB" id="A0A5B7WRP7"/>
<dbReference type="SMART" id="SM00248">
    <property type="entry name" value="ANK"/>
    <property type="match status" value="2"/>
</dbReference>
<proteinExistence type="predicted"/>
<dbReference type="EMBL" id="CP034412">
    <property type="protein sequence ID" value="QCY46688.1"/>
    <property type="molecule type" value="Genomic_DNA"/>
</dbReference>
<keyword evidence="2 3" id="KW-0040">ANK repeat</keyword>
<dbReference type="SUPFAM" id="SSF48403">
    <property type="entry name" value="Ankyrin repeat"/>
    <property type="match status" value="1"/>
</dbReference>
<reference evidence="4 5" key="1">
    <citation type="submission" date="2018-12" db="EMBL/GenBank/DDBJ databases">
        <title>Complete Genome Sequence of Glutamicibacter creatinolyticus strain LGCM259,isolated from an abscess of a 12-year-old mare in Italy.</title>
        <authorList>
            <person name="Santos R.G."/>
            <person name="Silva A.L."/>
            <person name="Seyffert N."/>
            <person name="Castro T.L.P."/>
            <person name="Attili A.R."/>
            <person name="Rifici C."/>
            <person name="Mazzullo G."/>
            <person name="Brenig B."/>
            <person name="Venanzi F."/>
            <person name="Azevedo V."/>
        </authorList>
    </citation>
    <scope>NUCLEOTIDE SEQUENCE [LARGE SCALE GENOMIC DNA]</scope>
    <source>
        <strain evidence="4 5">LGCM 259</strain>
    </source>
</reference>
<dbReference type="PANTHER" id="PTHR24198:SF165">
    <property type="entry name" value="ANKYRIN REPEAT-CONTAINING PROTEIN-RELATED"/>
    <property type="match status" value="1"/>
</dbReference>
<evidence type="ECO:0000256" key="1">
    <source>
        <dbReference type="ARBA" id="ARBA00022737"/>
    </source>
</evidence>
<evidence type="ECO:0000313" key="5">
    <source>
        <dbReference type="Proteomes" id="UP000307000"/>
    </source>
</evidence>
<dbReference type="Proteomes" id="UP000307000">
    <property type="component" value="Chromosome"/>
</dbReference>
<dbReference type="Gene3D" id="1.25.40.20">
    <property type="entry name" value="Ankyrin repeat-containing domain"/>
    <property type="match status" value="1"/>
</dbReference>
<dbReference type="KEGG" id="gcr:GcLGCM259_0933"/>
<name>A0A5B7WRP7_9MICC</name>
<dbReference type="Pfam" id="PF12796">
    <property type="entry name" value="Ank_2"/>
    <property type="match status" value="1"/>
</dbReference>